<comment type="caution">
    <text evidence="13">The sequence shown here is derived from an EMBL/GenBank/DDBJ whole genome shotgun (WGS) entry which is preliminary data.</text>
</comment>
<dbReference type="PANTHER" id="PTHR11214">
    <property type="entry name" value="BETA-1,3-N-ACETYLGLUCOSAMINYLTRANSFERASE"/>
    <property type="match status" value="1"/>
</dbReference>
<keyword evidence="14" id="KW-1185">Reference proteome</keyword>
<comment type="cofactor">
    <cofactor evidence="11">
        <name>Mn(2+)</name>
        <dbReference type="ChEBI" id="CHEBI:29035"/>
    </cofactor>
</comment>
<comment type="subcellular location">
    <subcellularLocation>
        <location evidence="1 11">Golgi apparatus membrane</location>
        <topology evidence="1 11">Single-pass type II membrane protein</topology>
    </subcellularLocation>
</comment>
<evidence type="ECO:0000313" key="14">
    <source>
        <dbReference type="Proteomes" id="UP000708148"/>
    </source>
</evidence>
<organism evidence="13 14">
    <name type="scientific">Ostreobium quekettii</name>
    <dbReference type="NCBI Taxonomy" id="121088"/>
    <lineage>
        <taxon>Eukaryota</taxon>
        <taxon>Viridiplantae</taxon>
        <taxon>Chlorophyta</taxon>
        <taxon>core chlorophytes</taxon>
        <taxon>Ulvophyceae</taxon>
        <taxon>TCBD clade</taxon>
        <taxon>Bryopsidales</taxon>
        <taxon>Ostreobineae</taxon>
        <taxon>Ostreobiaceae</taxon>
        <taxon>Ostreobium</taxon>
    </lineage>
</organism>
<keyword evidence="4 11" id="KW-0328">Glycosyltransferase</keyword>
<accession>A0A8S1J307</accession>
<evidence type="ECO:0000256" key="11">
    <source>
        <dbReference type="RuleBase" id="RU363063"/>
    </source>
</evidence>
<dbReference type="OrthoDB" id="2139606at2759"/>
<evidence type="ECO:0000256" key="2">
    <source>
        <dbReference type="ARBA" id="ARBA00004922"/>
    </source>
</evidence>
<gene>
    <name evidence="13" type="ORF">OSTQU699_LOCUS5760</name>
</gene>
<keyword evidence="5" id="KW-0808">Transferase</keyword>
<evidence type="ECO:0000256" key="7">
    <source>
        <dbReference type="ARBA" id="ARBA00022968"/>
    </source>
</evidence>
<evidence type="ECO:0000256" key="4">
    <source>
        <dbReference type="ARBA" id="ARBA00022676"/>
    </source>
</evidence>
<evidence type="ECO:0000313" key="13">
    <source>
        <dbReference type="EMBL" id="CAD7700401.1"/>
    </source>
</evidence>
<comment type="pathway">
    <text evidence="2">Protein modification; protein glycosylation.</text>
</comment>
<evidence type="ECO:0000256" key="1">
    <source>
        <dbReference type="ARBA" id="ARBA00004323"/>
    </source>
</evidence>
<dbReference type="Pfam" id="PF01762">
    <property type="entry name" value="Galactosyl_T"/>
    <property type="match status" value="1"/>
</dbReference>
<name>A0A8S1J307_9CHLO</name>
<evidence type="ECO:0000256" key="9">
    <source>
        <dbReference type="ARBA" id="ARBA00023034"/>
    </source>
</evidence>
<sequence>MLRAGRPSIAANTGDPPAEDAVTMGASEDNLHGGGLPPLDGCSGTTGLGGRALYDGKTTTRRMPAFPNGRERRRLHAHNILSIVFFLMGCLMMVMSNYRSADKRVVCGQAVVRSDAHTSSDLLQVQKVFGGAKLSAQHQVEFVVAGHYVHLRDALKVDLPIAPDEIAYHKKASSGDSSMDATNASMLLPIREPDDLNESGDITDNEVRMFIGITSDCCSDLAVEKRNAIRESWKQKIESEHPGVDIKFVLSQPGHDRYDKVLKSLEEELAHHDDMIFVRGLDTYGNLKFKVFGLFKYASSSPRQYTHVLKTDDDCYVRMPLLLEAIKGGDGKVITENLYTGCQESSIGFKFIRDPKSKWFMSYEEFPDHVEKQLDGLKYLAGWGYVMSRDVMLYVVWKWLSFRAHPEEAPPWFSRFQWEDVIMGYLVQQKGVKMKENDAFKAAWRSCTNNTAVRHLDIDAPSLVKGLYEQEVSQVWAKKTVQCSSLAFKPGDYDDWRAVRNKVLPAGTHV</sequence>
<keyword evidence="11" id="KW-0464">Manganese</keyword>
<evidence type="ECO:0000256" key="5">
    <source>
        <dbReference type="ARBA" id="ARBA00022679"/>
    </source>
</evidence>
<dbReference type="Gene3D" id="3.90.550.50">
    <property type="match status" value="1"/>
</dbReference>
<dbReference type="EMBL" id="CAJHUC010001252">
    <property type="protein sequence ID" value="CAD7700401.1"/>
    <property type="molecule type" value="Genomic_DNA"/>
</dbReference>
<evidence type="ECO:0000256" key="6">
    <source>
        <dbReference type="ARBA" id="ARBA00022692"/>
    </source>
</evidence>
<dbReference type="InterPro" id="IPR002659">
    <property type="entry name" value="Glyco_trans_31"/>
</dbReference>
<dbReference type="GO" id="GO:0000139">
    <property type="term" value="C:Golgi membrane"/>
    <property type="evidence" value="ECO:0007669"/>
    <property type="project" value="UniProtKB-SubCell"/>
</dbReference>
<dbReference type="PROSITE" id="PS00018">
    <property type="entry name" value="EF_HAND_1"/>
    <property type="match status" value="1"/>
</dbReference>
<evidence type="ECO:0000256" key="8">
    <source>
        <dbReference type="ARBA" id="ARBA00022989"/>
    </source>
</evidence>
<keyword evidence="10 11" id="KW-0472">Membrane</keyword>
<feature type="transmembrane region" description="Helical" evidence="11">
    <location>
        <begin position="80"/>
        <end position="98"/>
    </location>
</feature>
<dbReference type="InterPro" id="IPR018247">
    <property type="entry name" value="EF_Hand_1_Ca_BS"/>
</dbReference>
<dbReference type="Proteomes" id="UP000708148">
    <property type="component" value="Unassembled WGS sequence"/>
</dbReference>
<comment type="similarity">
    <text evidence="3 11">Belongs to the glycosyltransferase 31 family.</text>
</comment>
<keyword evidence="8 11" id="KW-1133">Transmembrane helix</keyword>
<keyword evidence="9 11" id="KW-0333">Golgi apparatus</keyword>
<keyword evidence="6 11" id="KW-0812">Transmembrane</keyword>
<evidence type="ECO:0000256" key="3">
    <source>
        <dbReference type="ARBA" id="ARBA00008661"/>
    </source>
</evidence>
<dbReference type="EC" id="2.4.1.-" evidence="11"/>
<reference evidence="13" key="1">
    <citation type="submission" date="2020-12" db="EMBL/GenBank/DDBJ databases">
        <authorList>
            <person name="Iha C."/>
        </authorList>
    </citation>
    <scope>NUCLEOTIDE SEQUENCE</scope>
</reference>
<evidence type="ECO:0000256" key="12">
    <source>
        <dbReference type="SAM" id="MobiDB-lite"/>
    </source>
</evidence>
<keyword evidence="7 11" id="KW-0735">Signal-anchor</keyword>
<evidence type="ECO:0000256" key="10">
    <source>
        <dbReference type="ARBA" id="ARBA00023136"/>
    </source>
</evidence>
<dbReference type="GO" id="GO:0016758">
    <property type="term" value="F:hexosyltransferase activity"/>
    <property type="evidence" value="ECO:0007669"/>
    <property type="project" value="InterPro"/>
</dbReference>
<feature type="region of interest" description="Disordered" evidence="12">
    <location>
        <begin position="1"/>
        <end position="40"/>
    </location>
</feature>
<protein>
    <recommendedName>
        <fullName evidence="11">Hexosyltransferase</fullName>
        <ecNumber evidence="11">2.4.1.-</ecNumber>
    </recommendedName>
</protein>
<proteinExistence type="inferred from homology"/>
<dbReference type="AlphaFoldDB" id="A0A8S1J307"/>